<feature type="transmembrane region" description="Helical" evidence="2">
    <location>
        <begin position="218"/>
        <end position="235"/>
    </location>
</feature>
<feature type="transmembrane region" description="Helical" evidence="2">
    <location>
        <begin position="288"/>
        <end position="305"/>
    </location>
</feature>
<feature type="transmembrane region" description="Helical" evidence="2">
    <location>
        <begin position="357"/>
        <end position="376"/>
    </location>
</feature>
<sequence>MTTVAAAPVELDTSTAPRFPALDALRAVGALAVLTTHVAFWSGDYGRHGFWGTLLSRLDVGVAVFFVLSGFLLSRPYLARAAVALPRPSTRSYLWRRLLRITPVYVVAAVLALLLIEDNADLGVGAWVTTLLMGNTFVDPLPPDGLTHMWSLAVEVCFYLLLPLLMLAATGRGRRLSTPRVVAVLAAMSAVTVWWHLHGADWADTWTGGATGQWLPGYLTWFAAGIGLALVHVLATRGGVTAARLLAPGRQAGACWALAGGLLLVAATPLAGPTVLVAPTTTESLTKNLLYTAIGLLLVLPGVMADERSGFGRAFGHPVARRLGLVSYSLFAFHLLVLHGVMAVMDWPIFGGHGPQILVLALVGSLVAAEVGYRLLEVPAMRLKRLVPPRRTRAEPTEATTATNGTSAR</sequence>
<evidence type="ECO:0000256" key="2">
    <source>
        <dbReference type="SAM" id="Phobius"/>
    </source>
</evidence>
<keyword evidence="5" id="KW-1185">Reference proteome</keyword>
<feature type="transmembrane region" description="Helical" evidence="2">
    <location>
        <begin position="325"/>
        <end position="345"/>
    </location>
</feature>
<dbReference type="RefSeq" id="WP_300962342.1">
    <property type="nucleotide sequence ID" value="NZ_JAUHJR010000009.1"/>
</dbReference>
<evidence type="ECO:0000259" key="3">
    <source>
        <dbReference type="Pfam" id="PF01757"/>
    </source>
</evidence>
<comment type="caution">
    <text evidence="4">The sequence shown here is derived from an EMBL/GenBank/DDBJ whole genome shotgun (WGS) entry which is preliminary data.</text>
</comment>
<keyword evidence="4" id="KW-0012">Acyltransferase</keyword>
<keyword evidence="4" id="KW-0808">Transferase</keyword>
<evidence type="ECO:0000313" key="4">
    <source>
        <dbReference type="EMBL" id="MDN4163122.1"/>
    </source>
</evidence>
<dbReference type="Pfam" id="PF01757">
    <property type="entry name" value="Acyl_transf_3"/>
    <property type="match status" value="1"/>
</dbReference>
<reference evidence="4" key="1">
    <citation type="submission" date="2023-06" db="EMBL/GenBank/DDBJ databases">
        <title>Draft genome sequence of Nocardioides sp. SOB72.</title>
        <authorList>
            <person name="Zhang G."/>
        </authorList>
    </citation>
    <scope>NUCLEOTIDE SEQUENCE</scope>
    <source>
        <strain evidence="4">SOB72</strain>
    </source>
</reference>
<feature type="transmembrane region" description="Helical" evidence="2">
    <location>
        <begin position="24"/>
        <end position="40"/>
    </location>
</feature>
<protein>
    <submittedName>
        <fullName evidence="4">Acyltransferase</fullName>
        <ecNumber evidence="4">2.3.-.-</ecNumber>
    </submittedName>
</protein>
<keyword evidence="2" id="KW-0472">Membrane</keyword>
<proteinExistence type="predicted"/>
<dbReference type="InterPro" id="IPR050879">
    <property type="entry name" value="Acyltransferase_3"/>
</dbReference>
<dbReference type="GO" id="GO:0016746">
    <property type="term" value="F:acyltransferase activity"/>
    <property type="evidence" value="ECO:0007669"/>
    <property type="project" value="UniProtKB-KW"/>
</dbReference>
<gene>
    <name evidence="4" type="ORF">QWY29_17260</name>
</gene>
<evidence type="ECO:0000256" key="1">
    <source>
        <dbReference type="SAM" id="MobiDB-lite"/>
    </source>
</evidence>
<dbReference type="PANTHER" id="PTHR23028:SF53">
    <property type="entry name" value="ACYL_TRANSF_3 DOMAIN-CONTAINING PROTEIN"/>
    <property type="match status" value="1"/>
</dbReference>
<dbReference type="Proteomes" id="UP001168537">
    <property type="component" value="Unassembled WGS sequence"/>
</dbReference>
<keyword evidence="2" id="KW-0812">Transmembrane</keyword>
<feature type="transmembrane region" description="Helical" evidence="2">
    <location>
        <begin position="60"/>
        <end position="78"/>
    </location>
</feature>
<organism evidence="4 5">
    <name type="scientific">Nocardioides abyssi</name>
    <dbReference type="NCBI Taxonomy" id="3058370"/>
    <lineage>
        <taxon>Bacteria</taxon>
        <taxon>Bacillati</taxon>
        <taxon>Actinomycetota</taxon>
        <taxon>Actinomycetes</taxon>
        <taxon>Propionibacteriales</taxon>
        <taxon>Nocardioidaceae</taxon>
        <taxon>Nocardioides</taxon>
    </lineage>
</organism>
<dbReference type="EMBL" id="JAUHJR010000009">
    <property type="protein sequence ID" value="MDN4163122.1"/>
    <property type="molecule type" value="Genomic_DNA"/>
</dbReference>
<feature type="transmembrane region" description="Helical" evidence="2">
    <location>
        <begin position="98"/>
        <end position="116"/>
    </location>
</feature>
<name>A0ABT8EY51_9ACTN</name>
<dbReference type="InterPro" id="IPR002656">
    <property type="entry name" value="Acyl_transf_3_dom"/>
</dbReference>
<feature type="region of interest" description="Disordered" evidence="1">
    <location>
        <begin position="389"/>
        <end position="409"/>
    </location>
</feature>
<keyword evidence="2" id="KW-1133">Transmembrane helix</keyword>
<dbReference type="PANTHER" id="PTHR23028">
    <property type="entry name" value="ACETYLTRANSFERASE"/>
    <property type="match status" value="1"/>
</dbReference>
<feature type="domain" description="Acyltransferase 3" evidence="3">
    <location>
        <begin position="20"/>
        <end position="367"/>
    </location>
</feature>
<dbReference type="EC" id="2.3.-.-" evidence="4"/>
<accession>A0ABT8EY51</accession>
<feature type="transmembrane region" description="Helical" evidence="2">
    <location>
        <begin position="256"/>
        <end position="276"/>
    </location>
</feature>
<evidence type="ECO:0000313" key="5">
    <source>
        <dbReference type="Proteomes" id="UP001168537"/>
    </source>
</evidence>
<feature type="transmembrane region" description="Helical" evidence="2">
    <location>
        <begin position="181"/>
        <end position="198"/>
    </location>
</feature>
<feature type="transmembrane region" description="Helical" evidence="2">
    <location>
        <begin position="149"/>
        <end position="169"/>
    </location>
</feature>